<evidence type="ECO:0000256" key="10">
    <source>
        <dbReference type="ARBA" id="ARBA00051680"/>
    </source>
</evidence>
<sequence length="510" mass="59234">MSFKPIALQDRHLNSIEKNYSKLNLTTKPYLDNTNSVSKNLSNTTIRKLKIPVLHLKNLSSSNDPFISSKRKLTAPLSTQNIKKRNFSIHSPTSKGIRTTRAKIREMFALPPRQIKYPLSPIKAVDMLKDVLSDMEMLEIHEYNEIYFVGSGAKKIYADPNVCNYGYDNDKGDFKVVLGDHIDYRYEVVSLLGKGSFGQVCKCYDHKDKELVAIKIIRNKKKFHKQGLVEVRILEHMNEKDPLDRFNIVKTKNHFFFRGHLCIVFELLSINLYEFIKSHNFQRVSLSYVARFAVQILISLQFSSSLGIIHCDLKPENILLKNPNKSGIKIIDFGSSCYENQRFYNYIQSRFYRAPEIMLGIPYTCSIDMWSLACILIEIHIGQPIFPGKNEQEQFLRIMEVLGEPPLEILAQSTRKKLFFDSQGKARVMPNSRGKMRFPGTRLLDDIVCSEDELFLGFLKEILVWDPKNRLTPLEALNHRWLKKMFKRKKSHSKRQRVIRDVDDVEKDGM</sequence>
<keyword evidence="5 11" id="KW-0547">Nucleotide-binding</keyword>
<dbReference type="EC" id="2.7.12.1" evidence="2"/>
<comment type="catalytic activity">
    <reaction evidence="9">
        <text>L-threonyl-[protein] + ATP = O-phospho-L-threonyl-[protein] + ADP + H(+)</text>
        <dbReference type="Rhea" id="RHEA:46608"/>
        <dbReference type="Rhea" id="RHEA-COMP:11060"/>
        <dbReference type="Rhea" id="RHEA-COMP:11605"/>
        <dbReference type="ChEBI" id="CHEBI:15378"/>
        <dbReference type="ChEBI" id="CHEBI:30013"/>
        <dbReference type="ChEBI" id="CHEBI:30616"/>
        <dbReference type="ChEBI" id="CHEBI:61977"/>
        <dbReference type="ChEBI" id="CHEBI:456216"/>
        <dbReference type="EC" id="2.7.12.1"/>
    </reaction>
</comment>
<dbReference type="SUPFAM" id="SSF56112">
    <property type="entry name" value="Protein kinase-like (PK-like)"/>
    <property type="match status" value="1"/>
</dbReference>
<dbReference type="Gene3D" id="3.30.10.30">
    <property type="entry name" value="DYRK"/>
    <property type="match status" value="1"/>
</dbReference>
<dbReference type="PANTHER" id="PTHR24058">
    <property type="entry name" value="DUAL SPECIFICITY PROTEIN KINASE"/>
    <property type="match status" value="1"/>
</dbReference>
<dbReference type="GO" id="GO:0004712">
    <property type="term" value="F:protein serine/threonine/tyrosine kinase activity"/>
    <property type="evidence" value="ECO:0007669"/>
    <property type="project" value="UniProtKB-EC"/>
</dbReference>
<feature type="domain" description="Protein kinase" evidence="12">
    <location>
        <begin position="186"/>
        <end position="482"/>
    </location>
</feature>
<comment type="similarity">
    <text evidence="1">Belongs to the protein kinase superfamily. CMGC Ser/Thr protein kinase family. MNB/DYRK subfamily.</text>
</comment>
<dbReference type="PROSITE" id="PS00107">
    <property type="entry name" value="PROTEIN_KINASE_ATP"/>
    <property type="match status" value="1"/>
</dbReference>
<evidence type="ECO:0000313" key="13">
    <source>
        <dbReference type="EMBL" id="OMJ94060.1"/>
    </source>
</evidence>
<organism evidence="13 14">
    <name type="scientific">Stentor coeruleus</name>
    <dbReference type="NCBI Taxonomy" id="5963"/>
    <lineage>
        <taxon>Eukaryota</taxon>
        <taxon>Sar</taxon>
        <taxon>Alveolata</taxon>
        <taxon>Ciliophora</taxon>
        <taxon>Postciliodesmatophora</taxon>
        <taxon>Heterotrichea</taxon>
        <taxon>Heterotrichida</taxon>
        <taxon>Stentoridae</taxon>
        <taxon>Stentor</taxon>
    </lineage>
</organism>
<dbReference type="FunFam" id="1.10.510.10:FF:000624">
    <property type="entry name" value="Mitogen-activated protein kinase"/>
    <property type="match status" value="1"/>
</dbReference>
<dbReference type="CDD" id="cd14210">
    <property type="entry name" value="PKc_DYRK"/>
    <property type="match status" value="1"/>
</dbReference>
<gene>
    <name evidence="13" type="ORF">SteCoe_2830</name>
</gene>
<evidence type="ECO:0000256" key="8">
    <source>
        <dbReference type="ARBA" id="ARBA00049003"/>
    </source>
</evidence>
<keyword evidence="14" id="KW-1185">Reference proteome</keyword>
<dbReference type="PROSITE" id="PS00108">
    <property type="entry name" value="PROTEIN_KINASE_ST"/>
    <property type="match status" value="1"/>
</dbReference>
<evidence type="ECO:0000256" key="4">
    <source>
        <dbReference type="ARBA" id="ARBA00022679"/>
    </source>
</evidence>
<evidence type="ECO:0000256" key="11">
    <source>
        <dbReference type="PROSITE-ProRule" id="PRU10141"/>
    </source>
</evidence>
<dbReference type="InterPro" id="IPR008271">
    <property type="entry name" value="Ser/Thr_kinase_AS"/>
</dbReference>
<dbReference type="GO" id="GO:0005856">
    <property type="term" value="C:cytoskeleton"/>
    <property type="evidence" value="ECO:0007669"/>
    <property type="project" value="TreeGrafter"/>
</dbReference>
<proteinExistence type="inferred from homology"/>
<dbReference type="Pfam" id="PF00069">
    <property type="entry name" value="Pkinase"/>
    <property type="match status" value="1"/>
</dbReference>
<evidence type="ECO:0000256" key="7">
    <source>
        <dbReference type="ARBA" id="ARBA00022840"/>
    </source>
</evidence>
<dbReference type="InterPro" id="IPR017441">
    <property type="entry name" value="Protein_kinase_ATP_BS"/>
</dbReference>
<dbReference type="OrthoDB" id="9332038at2759"/>
<comment type="catalytic activity">
    <reaction evidence="8">
        <text>L-seryl-[protein] + ATP = O-phospho-L-seryl-[protein] + ADP + H(+)</text>
        <dbReference type="Rhea" id="RHEA:17989"/>
        <dbReference type="Rhea" id="RHEA-COMP:9863"/>
        <dbReference type="Rhea" id="RHEA-COMP:11604"/>
        <dbReference type="ChEBI" id="CHEBI:15378"/>
        <dbReference type="ChEBI" id="CHEBI:29999"/>
        <dbReference type="ChEBI" id="CHEBI:30616"/>
        <dbReference type="ChEBI" id="CHEBI:83421"/>
        <dbReference type="ChEBI" id="CHEBI:456216"/>
        <dbReference type="EC" id="2.7.12.1"/>
    </reaction>
</comment>
<dbReference type="GO" id="GO:0005737">
    <property type="term" value="C:cytoplasm"/>
    <property type="evidence" value="ECO:0007669"/>
    <property type="project" value="TreeGrafter"/>
</dbReference>
<dbReference type="SMART" id="SM00220">
    <property type="entry name" value="S_TKc"/>
    <property type="match status" value="1"/>
</dbReference>
<keyword evidence="4" id="KW-0808">Transferase</keyword>
<evidence type="ECO:0000313" key="14">
    <source>
        <dbReference type="Proteomes" id="UP000187209"/>
    </source>
</evidence>
<accession>A0A1R2CYK0</accession>
<evidence type="ECO:0000259" key="12">
    <source>
        <dbReference type="PROSITE" id="PS50011"/>
    </source>
</evidence>
<dbReference type="InterPro" id="IPR011009">
    <property type="entry name" value="Kinase-like_dom_sf"/>
</dbReference>
<dbReference type="PANTHER" id="PTHR24058:SF22">
    <property type="entry name" value="DUAL SPECIFICITY TYROSINE-PHOSPHORYLATION-REGULATED KINASE 4"/>
    <property type="match status" value="1"/>
</dbReference>
<dbReference type="GO" id="GO:0005524">
    <property type="term" value="F:ATP binding"/>
    <property type="evidence" value="ECO:0007669"/>
    <property type="project" value="UniProtKB-UniRule"/>
</dbReference>
<dbReference type="EMBL" id="MPUH01000032">
    <property type="protein sequence ID" value="OMJ94060.1"/>
    <property type="molecule type" value="Genomic_DNA"/>
</dbReference>
<evidence type="ECO:0000256" key="6">
    <source>
        <dbReference type="ARBA" id="ARBA00022777"/>
    </source>
</evidence>
<protein>
    <recommendedName>
        <fullName evidence="2">dual-specificity kinase</fullName>
        <ecNumber evidence="2">2.7.12.1</ecNumber>
    </recommendedName>
</protein>
<dbReference type="Proteomes" id="UP000187209">
    <property type="component" value="Unassembled WGS sequence"/>
</dbReference>
<evidence type="ECO:0000256" key="2">
    <source>
        <dbReference type="ARBA" id="ARBA00013203"/>
    </source>
</evidence>
<keyword evidence="3" id="KW-0723">Serine/threonine-protein kinase</keyword>
<keyword evidence="6" id="KW-0418">Kinase</keyword>
<evidence type="ECO:0000256" key="3">
    <source>
        <dbReference type="ARBA" id="ARBA00022527"/>
    </source>
</evidence>
<dbReference type="Gene3D" id="1.10.510.10">
    <property type="entry name" value="Transferase(Phosphotransferase) domain 1"/>
    <property type="match status" value="1"/>
</dbReference>
<dbReference type="FunFam" id="3.30.200.20:FF:000087">
    <property type="entry name" value="Dual specificity tyrosine-phosphorylation-regulated kinase 1A"/>
    <property type="match status" value="1"/>
</dbReference>
<evidence type="ECO:0000256" key="9">
    <source>
        <dbReference type="ARBA" id="ARBA00049308"/>
    </source>
</evidence>
<comment type="caution">
    <text evidence="13">The sequence shown here is derived from an EMBL/GenBank/DDBJ whole genome shotgun (WGS) entry which is preliminary data.</text>
</comment>
<evidence type="ECO:0000256" key="5">
    <source>
        <dbReference type="ARBA" id="ARBA00022741"/>
    </source>
</evidence>
<dbReference type="PROSITE" id="PS50011">
    <property type="entry name" value="PROTEIN_KINASE_DOM"/>
    <property type="match status" value="1"/>
</dbReference>
<comment type="catalytic activity">
    <reaction evidence="10">
        <text>L-tyrosyl-[protein] + ATP = O-phospho-L-tyrosyl-[protein] + ADP + H(+)</text>
        <dbReference type="Rhea" id="RHEA:10596"/>
        <dbReference type="Rhea" id="RHEA-COMP:10136"/>
        <dbReference type="Rhea" id="RHEA-COMP:20101"/>
        <dbReference type="ChEBI" id="CHEBI:15378"/>
        <dbReference type="ChEBI" id="CHEBI:30616"/>
        <dbReference type="ChEBI" id="CHEBI:46858"/>
        <dbReference type="ChEBI" id="CHEBI:61978"/>
        <dbReference type="ChEBI" id="CHEBI:456216"/>
        <dbReference type="EC" id="2.7.12.1"/>
    </reaction>
</comment>
<dbReference type="AlphaFoldDB" id="A0A1R2CYK0"/>
<evidence type="ECO:0000256" key="1">
    <source>
        <dbReference type="ARBA" id="ARBA00008867"/>
    </source>
</evidence>
<reference evidence="13 14" key="1">
    <citation type="submission" date="2016-11" db="EMBL/GenBank/DDBJ databases">
        <title>The macronuclear genome of Stentor coeruleus: a giant cell with tiny introns.</title>
        <authorList>
            <person name="Slabodnick M."/>
            <person name="Ruby J.G."/>
            <person name="Reiff S.B."/>
            <person name="Swart E.C."/>
            <person name="Gosai S."/>
            <person name="Prabakaran S."/>
            <person name="Witkowska E."/>
            <person name="Larue G.E."/>
            <person name="Fisher S."/>
            <person name="Freeman R.M."/>
            <person name="Gunawardena J."/>
            <person name="Chu W."/>
            <person name="Stover N.A."/>
            <person name="Gregory B.D."/>
            <person name="Nowacki M."/>
            <person name="Derisi J."/>
            <person name="Roy S.W."/>
            <person name="Marshall W.F."/>
            <person name="Sood P."/>
        </authorList>
    </citation>
    <scope>NUCLEOTIDE SEQUENCE [LARGE SCALE GENOMIC DNA]</scope>
    <source>
        <strain evidence="13">WM001</strain>
    </source>
</reference>
<dbReference type="InterPro" id="IPR000719">
    <property type="entry name" value="Prot_kinase_dom"/>
</dbReference>
<dbReference type="Gene3D" id="3.30.200.20">
    <property type="entry name" value="Phosphorylase Kinase, domain 1"/>
    <property type="match status" value="1"/>
</dbReference>
<feature type="binding site" evidence="11">
    <location>
        <position position="215"/>
    </location>
    <ligand>
        <name>ATP</name>
        <dbReference type="ChEBI" id="CHEBI:30616"/>
    </ligand>
</feature>
<dbReference type="GO" id="GO:0004674">
    <property type="term" value="F:protein serine/threonine kinase activity"/>
    <property type="evidence" value="ECO:0007669"/>
    <property type="project" value="UniProtKB-KW"/>
</dbReference>
<dbReference type="InterPro" id="IPR042521">
    <property type="entry name" value="DYRK"/>
</dbReference>
<name>A0A1R2CYK0_9CILI</name>
<dbReference type="InterPro" id="IPR050494">
    <property type="entry name" value="Ser_Thr_dual-spec_kinase"/>
</dbReference>
<keyword evidence="7 11" id="KW-0067">ATP-binding</keyword>